<feature type="domain" description="EGF-like" evidence="1">
    <location>
        <begin position="1119"/>
        <end position="1160"/>
    </location>
</feature>
<feature type="domain" description="EGF-like" evidence="1">
    <location>
        <begin position="628"/>
        <end position="675"/>
    </location>
</feature>
<feature type="domain" description="EGF-like" evidence="1">
    <location>
        <begin position="1165"/>
        <end position="1206"/>
    </location>
</feature>
<feature type="domain" description="EGF-like" evidence="1">
    <location>
        <begin position="1305"/>
        <end position="1347"/>
    </location>
</feature>
<gene>
    <name evidence="2" type="ORF">PPERSA_00722</name>
</gene>
<feature type="domain" description="EGF-like" evidence="1">
    <location>
        <begin position="680"/>
        <end position="723"/>
    </location>
</feature>
<dbReference type="SMART" id="SM00261">
    <property type="entry name" value="FU"/>
    <property type="match status" value="12"/>
</dbReference>
<feature type="domain" description="EGF-like" evidence="1">
    <location>
        <begin position="402"/>
        <end position="440"/>
    </location>
</feature>
<feature type="domain" description="EGF-like" evidence="1">
    <location>
        <begin position="353"/>
        <end position="397"/>
    </location>
</feature>
<organism evidence="2 3">
    <name type="scientific">Pseudocohnilembus persalinus</name>
    <name type="common">Ciliate</name>
    <dbReference type="NCBI Taxonomy" id="266149"/>
    <lineage>
        <taxon>Eukaryota</taxon>
        <taxon>Sar</taxon>
        <taxon>Alveolata</taxon>
        <taxon>Ciliophora</taxon>
        <taxon>Intramacronucleata</taxon>
        <taxon>Oligohymenophorea</taxon>
        <taxon>Scuticociliatia</taxon>
        <taxon>Philasterida</taxon>
        <taxon>Pseudocohnilembidae</taxon>
        <taxon>Pseudocohnilembus</taxon>
    </lineage>
</organism>
<dbReference type="InParanoid" id="A0A0V0QQU0"/>
<dbReference type="OrthoDB" id="304080at2759"/>
<dbReference type="Gene3D" id="2.10.220.10">
    <property type="entry name" value="Hormone Receptor, Insulin-like Growth Factor Receptor 1, Chain A, domain 2"/>
    <property type="match status" value="6"/>
</dbReference>
<dbReference type="InterPro" id="IPR000742">
    <property type="entry name" value="EGF"/>
</dbReference>
<feature type="domain" description="EGF-like" evidence="1">
    <location>
        <begin position="1496"/>
        <end position="1539"/>
    </location>
</feature>
<dbReference type="PANTHER" id="PTHR15332:SF175">
    <property type="entry name" value="PROPROTEIN CONVERTASE SUBTILISIN_KEXIN TYPE 5-LIKE"/>
    <property type="match status" value="1"/>
</dbReference>
<keyword evidence="3" id="KW-1185">Reference proteome</keyword>
<evidence type="ECO:0000313" key="2">
    <source>
        <dbReference type="EMBL" id="KRX04410.1"/>
    </source>
</evidence>
<feature type="domain" description="EGF-like" evidence="1">
    <location>
        <begin position="1211"/>
        <end position="1253"/>
    </location>
</feature>
<dbReference type="SMART" id="SM00181">
    <property type="entry name" value="EGF"/>
    <property type="match status" value="26"/>
</dbReference>
<dbReference type="InterPro" id="IPR006212">
    <property type="entry name" value="Furin_repeat"/>
</dbReference>
<sequence length="1993" mass="227471">MNAQLILNFLIAKLVDEKKYFETSQYEVKDTDVTQTRKYNSIVQKPGFLVCGINQQYYGDYNYLVGIELVFCNFQDLNIIEKYNLFQSDENETEWVYQKCDNLDFVQGVKYYQNNIYLYGIEIKCYNQNNFMQNNMVDKNIHSNETFQYDQSIFSCGNSINTVSYNTYEVILSYRDYLCKKNYVCNQNCSNCQSENYCTKCNSKFYLQNGQCKECPYFCEDCTNNQNCESCPTGSNRDIEQNCKCKDQYYDDGQLICQICPFPCFNCQDVSTCLNCVTSDPIRNKSDFCACPDGYYDDLQNSQCQKCKFPCQTCSSENNCLSCVHSVNERIVNEMCKCPDYFYDDGDSSECQACLFPCLTCENASVCYSCISSERISDNFCACPDQYYDDGNSSKCQQCPFPCLNCTDNENCSTCVYSNPARNKDEFCSCPDQFFDDACLFPCSNCKDSLTCLSCVVSNPERIIDEFCACPGNYYDDQSTEQCQVCPFPCQNCQDEMTCTSCVSSKPQRNELDFCSCPESYYDNGLETQCQVCIFPCLNCISQNICSICVISDPVRLENQNCICPQGYFDDGINSQCQKCQGPCGNCLDFDTCLTCYKNDQNRILEKQCQCKDGYYQESPSQLCKNLPCSSKCKTCITGFTVCSQCQGENRKKLKYNCECLDGYHDNFGKDINCSKCPSLCSKCYSNSYCSECQSDIENLKYYVGKCQCKLGYKYNEVKNTCQKCYRYKNQCLFKCVHGTEQNEELQICQIINKQKSYVVTYYKIAMTQIQFYDEQLYIQVSNVSSYQTIDYNGINKKPGYILCGINQQYWVTTIYIDIVYVSGLKLVYCKLEDYSINQVETLFESPNGSWKNLSCNNQEYISGIIYYSYSNIGYISGIDILCGTSHTILTNQFLPNGDDYPPVEKQYDDFIYSCGLKLNIYINDILYIGQKYIASYTDYLCTFKYSCHDNCSVCHSLSQCIQCKDKYFLDSGNCENCPYYCENCSSSQDCLSCPPNSYRDINQNCQCNEQYYQVALGIIECQQCQFPCLNCSSQLTCLSCVSGRILKNGSCVCPDGLYEDQNNACQPCPFPCKNCLNESTCSSCVESEPSRNVQNFCACPEQYYDDGINPQCQACQFPCLNCQNAFTCSSCVPSNPQRIVGDFCACPEKYYDGNHPQCSQCLFPCSNCVDDKTCTSCVSSNPQRIVDEFCSCPEQYYDDQIDQCQSCPFPCLNCTDQQTCLTCVVSIPQRIVDEFCACPDNYYDDQSNGQCQQCLFPCQNCQDQLICTTCVSSEPKRNELDFCSCPEQHYDNGSDSQCQACIFPCLNCISQNECSSCVISDPARLESQNCICPQGYFDDGENQQCQKCQGPCGNCLDLDTCLTCYKNDQNRILENKCQCKDGYYQEEPNQLCKRCDFQCKTCEKKGGCTSCHKDNLILPYCKNTFRNHFYLKEYDENSFIYLPCSSKCKTCITGFNVCSQCQGENRKKLRDNCQCLDGYHDNFGKDINCSKCPSLCSKCYSSSYCSECQSDIENLKYYVGKCQCKLGYKYNEVKNTCQKCYRYKNQCLFKCVHGTEQNEELQTQFQFKELKDYITPPDQLYTTVQFDATQDLPGYALCGILQKFSGQTLTGVNIKLCSFNQQNSPKIKKIFGGQSDNSWLKLECDQNQFATGLKIYTQGSEQSRILKGINIKCGLNYLDDQSNFSGFDQLEFDYDIGIYSCGIQIKIKEQINNIIQGISDIYCNVDYICEDCPQGSYRNLSENCGCNSGYYDIGLTLCVQCQFPCLQCNGLNYCETCVSSERVPPLCNCPSGQYQGQDFQDECLKCMPYCQECQDGETCQSCIGNDQNRDVNNNCQCKDGYYQNDSQFLCKMCDPQCKTCNKSGECTSCHKENQLLPDCKTTIGASQFFLDQLNFPNDEIENQVLYCSIQCKSCVKYQDNCTECRGENRLDEENKCMCKNGFHDNFNQDLNCSKCPKLCSKCLGKNYCTECNKNIDKLAWHSSISLIKELQQ</sequence>
<dbReference type="Proteomes" id="UP000054937">
    <property type="component" value="Unassembled WGS sequence"/>
</dbReference>
<feature type="domain" description="EGF-like" evidence="1">
    <location>
        <begin position="184"/>
        <end position="213"/>
    </location>
</feature>
<feature type="domain" description="EGF-like" evidence="1">
    <location>
        <begin position="1444"/>
        <end position="1491"/>
    </location>
</feature>
<feature type="domain" description="EGF-like" evidence="1">
    <location>
        <begin position="310"/>
        <end position="352"/>
    </location>
</feature>
<feature type="domain" description="EGF-like" evidence="1">
    <location>
        <begin position="266"/>
        <end position="305"/>
    </location>
</feature>
<dbReference type="EMBL" id="LDAU01000117">
    <property type="protein sequence ID" value="KRX04410.1"/>
    <property type="molecule type" value="Genomic_DNA"/>
</dbReference>
<comment type="caution">
    <text evidence="2">The sequence shown here is derived from an EMBL/GenBank/DDBJ whole genome shotgun (WGS) entry which is preliminary data.</text>
</comment>
<name>A0A0V0QQU0_PSEPJ</name>
<feature type="domain" description="EGF-like" evidence="1">
    <location>
        <begin position="1355"/>
        <end position="1394"/>
    </location>
</feature>
<feature type="domain" description="EGF-like" evidence="1">
    <location>
        <begin position="489"/>
        <end position="531"/>
    </location>
</feature>
<feature type="domain" description="EGF-like" evidence="1">
    <location>
        <begin position="442"/>
        <end position="484"/>
    </location>
</feature>
<dbReference type="InterPro" id="IPR009030">
    <property type="entry name" value="Growth_fac_rcpt_cys_sf"/>
</dbReference>
<feature type="domain" description="EGF-like" evidence="1">
    <location>
        <begin position="1813"/>
        <end position="1852"/>
    </location>
</feature>
<evidence type="ECO:0000259" key="1">
    <source>
        <dbReference type="SMART" id="SM00181"/>
    </source>
</evidence>
<dbReference type="PANTHER" id="PTHR15332">
    <property type="entry name" value="PROPROTEIN CONVERTASE SUBTILISIN_KEXIN TYPE 5-LIKE"/>
    <property type="match status" value="1"/>
</dbReference>
<evidence type="ECO:0000313" key="3">
    <source>
        <dbReference type="Proteomes" id="UP000054937"/>
    </source>
</evidence>
<dbReference type="SUPFAM" id="SSF57184">
    <property type="entry name" value="Growth factor receptor domain"/>
    <property type="match status" value="12"/>
</dbReference>
<feature type="domain" description="EGF-like" evidence="1">
    <location>
        <begin position="1765"/>
        <end position="1805"/>
    </location>
</feature>
<accession>A0A0V0QQU0</accession>
<protein>
    <submittedName>
        <fullName evidence="2">Insulin-like growth factor binding protein, N-terminal</fullName>
    </submittedName>
</protein>
<feature type="domain" description="EGF-like" evidence="1">
    <location>
        <begin position="1021"/>
        <end position="1053"/>
    </location>
</feature>
<feature type="domain" description="EGF-like" evidence="1">
    <location>
        <begin position="586"/>
        <end position="625"/>
    </location>
</feature>
<feature type="domain" description="EGF-like" evidence="1">
    <location>
        <begin position="1914"/>
        <end position="1954"/>
    </location>
</feature>
<feature type="domain" description="EGF-like" evidence="1">
    <location>
        <begin position="1723"/>
        <end position="1760"/>
    </location>
</feature>
<proteinExistence type="predicted"/>
<feature type="domain" description="EGF-like" evidence="1">
    <location>
        <begin position="1072"/>
        <end position="1114"/>
    </location>
</feature>
<reference evidence="2 3" key="1">
    <citation type="journal article" date="2015" name="Sci. Rep.">
        <title>Genome of the facultative scuticociliatosis pathogen Pseudocohnilembus persalinus provides insight into its virulence through horizontal gene transfer.</title>
        <authorList>
            <person name="Xiong J."/>
            <person name="Wang G."/>
            <person name="Cheng J."/>
            <person name="Tian M."/>
            <person name="Pan X."/>
            <person name="Warren A."/>
            <person name="Jiang C."/>
            <person name="Yuan D."/>
            <person name="Miao W."/>
        </authorList>
    </citation>
    <scope>NUCLEOTIDE SEQUENCE [LARGE SCALE GENOMIC DNA]</scope>
    <source>
        <strain evidence="2">36N120E</strain>
    </source>
</reference>
<feature type="domain" description="EGF-like" evidence="1">
    <location>
        <begin position="1258"/>
        <end position="1300"/>
    </location>
</feature>
<feature type="domain" description="EGF-like" evidence="1">
    <location>
        <begin position="947"/>
        <end position="976"/>
    </location>
</feature>
<feature type="domain" description="EGF-like" evidence="1">
    <location>
        <begin position="536"/>
        <end position="578"/>
    </location>
</feature>